<feature type="domain" description="Cytochrome b561 bacterial/Ni-hydrogenase" evidence="14">
    <location>
        <begin position="9"/>
        <end position="180"/>
    </location>
</feature>
<dbReference type="PANTHER" id="PTHR30529">
    <property type="entry name" value="CYTOCHROME B561"/>
    <property type="match status" value="1"/>
</dbReference>
<dbReference type="AlphaFoldDB" id="A0A4Q1UV70"/>
<feature type="transmembrane region" description="Helical" evidence="13">
    <location>
        <begin position="89"/>
        <end position="110"/>
    </location>
</feature>
<feature type="transmembrane region" description="Helical" evidence="13">
    <location>
        <begin position="147"/>
        <end position="170"/>
    </location>
</feature>
<evidence type="ECO:0000256" key="13">
    <source>
        <dbReference type="SAM" id="Phobius"/>
    </source>
</evidence>
<evidence type="ECO:0000256" key="2">
    <source>
        <dbReference type="ARBA" id="ARBA00004651"/>
    </source>
</evidence>
<dbReference type="GO" id="GO:0009055">
    <property type="term" value="F:electron transfer activity"/>
    <property type="evidence" value="ECO:0007669"/>
    <property type="project" value="InterPro"/>
</dbReference>
<sequence>MQWRNNSSRYGALALAAHWLTALLVLASWLLGTYGDLLPRGTPSEVGLIVHMCVGLTALTISLSRLAWRLIDQQPIPERTHLGVRGERVSTIVHCALYALLFAVPILGILTQFMRGHPLPIFGLFEIASPLSADRSLARSLKDAHGWLADGILILAALHAGAAILHHWVLRDNTLRRMLPISR</sequence>
<protein>
    <submittedName>
        <fullName evidence="15">Cytochrome B</fullName>
    </submittedName>
</protein>
<dbReference type="EMBL" id="MZXW01000038">
    <property type="protein sequence ID" value="RXT40285.1"/>
    <property type="molecule type" value="Genomic_DNA"/>
</dbReference>
<comment type="subcellular location">
    <subcellularLocation>
        <location evidence="2">Cell membrane</location>
        <topology evidence="2">Multi-pass membrane protein</topology>
    </subcellularLocation>
</comment>
<dbReference type="OrthoDB" id="7280471at2"/>
<evidence type="ECO:0000256" key="11">
    <source>
        <dbReference type="ARBA" id="ARBA00023136"/>
    </source>
</evidence>
<evidence type="ECO:0000256" key="10">
    <source>
        <dbReference type="ARBA" id="ARBA00023004"/>
    </source>
</evidence>
<organism evidence="15 16">
    <name type="scientific">Bradyrhizobium betae</name>
    <dbReference type="NCBI Taxonomy" id="244734"/>
    <lineage>
        <taxon>Bacteria</taxon>
        <taxon>Pseudomonadati</taxon>
        <taxon>Pseudomonadota</taxon>
        <taxon>Alphaproteobacteria</taxon>
        <taxon>Hyphomicrobiales</taxon>
        <taxon>Nitrobacteraceae</taxon>
        <taxon>Bradyrhizobium</taxon>
    </lineage>
</organism>
<keyword evidence="10" id="KW-0408">Iron</keyword>
<keyword evidence="9 13" id="KW-1133">Transmembrane helix</keyword>
<dbReference type="RefSeq" id="WP_129273832.1">
    <property type="nucleotide sequence ID" value="NZ_MZXW01000038.1"/>
</dbReference>
<evidence type="ECO:0000259" key="14">
    <source>
        <dbReference type="Pfam" id="PF01292"/>
    </source>
</evidence>
<keyword evidence="11 13" id="KW-0472">Membrane</keyword>
<keyword evidence="3" id="KW-0813">Transport</keyword>
<dbReference type="SUPFAM" id="SSF81342">
    <property type="entry name" value="Transmembrane di-heme cytochromes"/>
    <property type="match status" value="1"/>
</dbReference>
<proteinExistence type="inferred from homology"/>
<evidence type="ECO:0000256" key="9">
    <source>
        <dbReference type="ARBA" id="ARBA00022989"/>
    </source>
</evidence>
<comment type="cofactor">
    <cofactor evidence="1">
        <name>heme b</name>
        <dbReference type="ChEBI" id="CHEBI:60344"/>
    </cofactor>
</comment>
<dbReference type="GO" id="GO:0046872">
    <property type="term" value="F:metal ion binding"/>
    <property type="evidence" value="ECO:0007669"/>
    <property type="project" value="UniProtKB-KW"/>
</dbReference>
<dbReference type="GO" id="GO:0020037">
    <property type="term" value="F:heme binding"/>
    <property type="evidence" value="ECO:0007669"/>
    <property type="project" value="TreeGrafter"/>
</dbReference>
<dbReference type="Proteomes" id="UP000290819">
    <property type="component" value="Unassembled WGS sequence"/>
</dbReference>
<keyword evidence="6 13" id="KW-0812">Transmembrane</keyword>
<dbReference type="GO" id="GO:0005886">
    <property type="term" value="C:plasma membrane"/>
    <property type="evidence" value="ECO:0007669"/>
    <property type="project" value="UniProtKB-SubCell"/>
</dbReference>
<feature type="transmembrane region" description="Helical" evidence="13">
    <location>
        <begin position="12"/>
        <end position="34"/>
    </location>
</feature>
<evidence type="ECO:0000256" key="3">
    <source>
        <dbReference type="ARBA" id="ARBA00022448"/>
    </source>
</evidence>
<comment type="caution">
    <text evidence="15">The sequence shown here is derived from an EMBL/GenBank/DDBJ whole genome shotgun (WGS) entry which is preliminary data.</text>
</comment>
<keyword evidence="16" id="KW-1185">Reference proteome</keyword>
<evidence type="ECO:0000313" key="15">
    <source>
        <dbReference type="EMBL" id="RXT40285.1"/>
    </source>
</evidence>
<keyword evidence="4" id="KW-1003">Cell membrane</keyword>
<evidence type="ECO:0000256" key="12">
    <source>
        <dbReference type="ARBA" id="ARBA00037975"/>
    </source>
</evidence>
<dbReference type="InterPro" id="IPR052168">
    <property type="entry name" value="Cytochrome_b561_oxidase"/>
</dbReference>
<keyword evidence="8" id="KW-0249">Electron transport</keyword>
<evidence type="ECO:0000256" key="5">
    <source>
        <dbReference type="ARBA" id="ARBA00022617"/>
    </source>
</evidence>
<name>A0A4Q1UV70_9BRAD</name>
<evidence type="ECO:0000313" key="16">
    <source>
        <dbReference type="Proteomes" id="UP000290819"/>
    </source>
</evidence>
<feature type="transmembrane region" description="Helical" evidence="13">
    <location>
        <begin position="46"/>
        <end position="68"/>
    </location>
</feature>
<dbReference type="PANTHER" id="PTHR30529:SF1">
    <property type="entry name" value="CYTOCHROME B561 HOMOLOG 2"/>
    <property type="match status" value="1"/>
</dbReference>
<accession>A0A4Q1UV70</accession>
<keyword evidence="7" id="KW-0479">Metal-binding</keyword>
<dbReference type="Pfam" id="PF01292">
    <property type="entry name" value="Ni_hydr_CYTB"/>
    <property type="match status" value="1"/>
</dbReference>
<evidence type="ECO:0000256" key="6">
    <source>
        <dbReference type="ARBA" id="ARBA00022692"/>
    </source>
</evidence>
<comment type="similarity">
    <text evidence="12">Belongs to the cytochrome b561 family.</text>
</comment>
<evidence type="ECO:0000256" key="8">
    <source>
        <dbReference type="ARBA" id="ARBA00022982"/>
    </source>
</evidence>
<keyword evidence="5" id="KW-0349">Heme</keyword>
<evidence type="ECO:0000256" key="1">
    <source>
        <dbReference type="ARBA" id="ARBA00001970"/>
    </source>
</evidence>
<evidence type="ECO:0000256" key="4">
    <source>
        <dbReference type="ARBA" id="ARBA00022475"/>
    </source>
</evidence>
<reference evidence="15 16" key="1">
    <citation type="submission" date="2017-03" db="EMBL/GenBank/DDBJ databases">
        <authorList>
            <person name="Safronova V.I."/>
            <person name="Sazanova A.L."/>
            <person name="Chirak E.R."/>
        </authorList>
    </citation>
    <scope>NUCLEOTIDE SEQUENCE [LARGE SCALE GENOMIC DNA]</scope>
    <source>
        <strain evidence="15 16">Opo-243</strain>
    </source>
</reference>
<evidence type="ECO:0000256" key="7">
    <source>
        <dbReference type="ARBA" id="ARBA00022723"/>
    </source>
</evidence>
<dbReference type="GO" id="GO:0022904">
    <property type="term" value="P:respiratory electron transport chain"/>
    <property type="evidence" value="ECO:0007669"/>
    <property type="project" value="InterPro"/>
</dbReference>
<dbReference type="InterPro" id="IPR011577">
    <property type="entry name" value="Cyt_b561_bac/Ni-Hgenase"/>
</dbReference>
<gene>
    <name evidence="15" type="ORF">B5V03_28780</name>
</gene>
<dbReference type="InterPro" id="IPR016174">
    <property type="entry name" value="Di-haem_cyt_TM"/>
</dbReference>